<dbReference type="Proteomes" id="UP000288212">
    <property type="component" value="Unassembled WGS sequence"/>
</dbReference>
<dbReference type="CDD" id="cd04301">
    <property type="entry name" value="NAT_SF"/>
    <property type="match status" value="1"/>
</dbReference>
<dbReference type="PANTHER" id="PTHR43877:SF2">
    <property type="entry name" value="AMINOALKYLPHOSPHONATE N-ACETYLTRANSFERASE-RELATED"/>
    <property type="match status" value="1"/>
</dbReference>
<evidence type="ECO:0000256" key="1">
    <source>
        <dbReference type="ARBA" id="ARBA00022679"/>
    </source>
</evidence>
<keyword evidence="2" id="KW-0012">Acyltransferase</keyword>
<dbReference type="PROSITE" id="PS51186">
    <property type="entry name" value="GNAT"/>
    <property type="match status" value="1"/>
</dbReference>
<dbReference type="SUPFAM" id="SSF55729">
    <property type="entry name" value="Acyl-CoA N-acyltransferases (Nat)"/>
    <property type="match status" value="1"/>
</dbReference>
<keyword evidence="1 4" id="KW-0808">Transferase</keyword>
<evidence type="ECO:0000313" key="4">
    <source>
        <dbReference type="EMBL" id="RUO19256.1"/>
    </source>
</evidence>
<dbReference type="InterPro" id="IPR000182">
    <property type="entry name" value="GNAT_dom"/>
</dbReference>
<dbReference type="Gene3D" id="3.40.630.30">
    <property type="match status" value="1"/>
</dbReference>
<dbReference type="EMBL" id="PIPI01000006">
    <property type="protein sequence ID" value="RUO19256.1"/>
    <property type="molecule type" value="Genomic_DNA"/>
</dbReference>
<accession>A0A432VSF0</accession>
<dbReference type="OrthoDB" id="9799601at2"/>
<evidence type="ECO:0000259" key="3">
    <source>
        <dbReference type="PROSITE" id="PS51186"/>
    </source>
</evidence>
<dbReference type="PANTHER" id="PTHR43877">
    <property type="entry name" value="AMINOALKYLPHOSPHONATE N-ACETYLTRANSFERASE-RELATED-RELATED"/>
    <property type="match status" value="1"/>
</dbReference>
<protein>
    <submittedName>
        <fullName evidence="4">GNAT family N-acetyltransferase</fullName>
    </submittedName>
</protein>
<feature type="domain" description="N-acetyltransferase" evidence="3">
    <location>
        <begin position="5"/>
        <end position="160"/>
    </location>
</feature>
<sequence length="160" mass="17520">MLRILPVDYQNPEHADALLKLLNHYAQDPMGGGEALSDDTKANLIAEMAKRPTVFSFIAWDDHAGAVGLINCVEGFSTFAAKPICNLHDIAVLDGQRGKGIGQQLIAAAAEEARKRGCVKLTLEVLSGNEPARLAYLKYGFKPYQLDPEMGAAEFWEYKL</sequence>
<comment type="caution">
    <text evidence="4">The sequence shown here is derived from an EMBL/GenBank/DDBJ whole genome shotgun (WGS) entry which is preliminary data.</text>
</comment>
<dbReference type="InterPro" id="IPR050832">
    <property type="entry name" value="Bact_Acetyltransf"/>
</dbReference>
<proteinExistence type="predicted"/>
<dbReference type="AlphaFoldDB" id="A0A432VSF0"/>
<organism evidence="4 5">
    <name type="scientific">Aliidiomarina haloalkalitolerans</name>
    <dbReference type="NCBI Taxonomy" id="859059"/>
    <lineage>
        <taxon>Bacteria</taxon>
        <taxon>Pseudomonadati</taxon>
        <taxon>Pseudomonadota</taxon>
        <taxon>Gammaproteobacteria</taxon>
        <taxon>Alteromonadales</taxon>
        <taxon>Idiomarinaceae</taxon>
        <taxon>Aliidiomarina</taxon>
    </lineage>
</organism>
<dbReference type="InterPro" id="IPR016181">
    <property type="entry name" value="Acyl_CoA_acyltransferase"/>
</dbReference>
<gene>
    <name evidence="4" type="ORF">CWE06_09060</name>
</gene>
<name>A0A432VSF0_9GAMM</name>
<keyword evidence="5" id="KW-1185">Reference proteome</keyword>
<dbReference type="RefSeq" id="WP_126793320.1">
    <property type="nucleotide sequence ID" value="NZ_PIPI01000006.1"/>
</dbReference>
<reference evidence="4 5" key="1">
    <citation type="journal article" date="2011" name="Front. Microbiol.">
        <title>Genomic signatures of strain selection and enhancement in Bacillus atrophaeus var. globigii, a historical biowarfare simulant.</title>
        <authorList>
            <person name="Gibbons H.S."/>
            <person name="Broomall S.M."/>
            <person name="McNew L.A."/>
            <person name="Daligault H."/>
            <person name="Chapman C."/>
            <person name="Bruce D."/>
            <person name="Karavis M."/>
            <person name="Krepps M."/>
            <person name="McGregor P.A."/>
            <person name="Hong C."/>
            <person name="Park K.H."/>
            <person name="Akmal A."/>
            <person name="Feldman A."/>
            <person name="Lin J.S."/>
            <person name="Chang W.E."/>
            <person name="Higgs B.W."/>
            <person name="Demirev P."/>
            <person name="Lindquist J."/>
            <person name="Liem A."/>
            <person name="Fochler E."/>
            <person name="Read T.D."/>
            <person name="Tapia R."/>
            <person name="Johnson S."/>
            <person name="Bishop-Lilly K.A."/>
            <person name="Detter C."/>
            <person name="Han C."/>
            <person name="Sozhamannan S."/>
            <person name="Rosenzweig C.N."/>
            <person name="Skowronski E.W."/>
        </authorList>
    </citation>
    <scope>NUCLEOTIDE SEQUENCE [LARGE SCALE GENOMIC DNA]</scope>
    <source>
        <strain evidence="4 5">AK5</strain>
    </source>
</reference>
<dbReference type="GO" id="GO:0016747">
    <property type="term" value="F:acyltransferase activity, transferring groups other than amino-acyl groups"/>
    <property type="evidence" value="ECO:0007669"/>
    <property type="project" value="InterPro"/>
</dbReference>
<evidence type="ECO:0000313" key="5">
    <source>
        <dbReference type="Proteomes" id="UP000288212"/>
    </source>
</evidence>
<evidence type="ECO:0000256" key="2">
    <source>
        <dbReference type="ARBA" id="ARBA00023315"/>
    </source>
</evidence>
<dbReference type="Pfam" id="PF00583">
    <property type="entry name" value="Acetyltransf_1"/>
    <property type="match status" value="1"/>
</dbReference>